<reference evidence="5" key="1">
    <citation type="submission" date="2024-06" db="UniProtKB">
        <authorList>
            <consortium name="RefSeq"/>
        </authorList>
    </citation>
    <scope>NUCLEOTIDE SEQUENCE [LARGE SCALE GENOMIC DNA]</scope>
</reference>
<keyword evidence="5" id="KW-1185">Reference proteome</keyword>
<dbReference type="InterPro" id="IPR002035">
    <property type="entry name" value="VWF_A"/>
</dbReference>
<dbReference type="AlphaFoldDB" id="A0A8B8ANG0"/>
<dbReference type="PROSITE" id="PS50234">
    <property type="entry name" value="VWFA"/>
    <property type="match status" value="1"/>
</dbReference>
<feature type="compositionally biased region" description="Basic and acidic residues" evidence="1">
    <location>
        <begin position="1101"/>
        <end position="1112"/>
    </location>
</feature>
<protein>
    <submittedName>
        <fullName evidence="6">VWFA and cache domain-containing protein 1-like</fullName>
    </submittedName>
</protein>
<dbReference type="KEGG" id="cvn:111103542"/>
<dbReference type="OrthoDB" id="6365798at2759"/>
<reference evidence="6" key="2">
    <citation type="submission" date="2025-08" db="UniProtKB">
        <authorList>
            <consortium name="RefSeq"/>
        </authorList>
    </citation>
    <scope>IDENTIFICATION</scope>
    <source>
        <tissue evidence="6">Whole sample</tissue>
    </source>
</reference>
<dbReference type="Pfam" id="PF00092">
    <property type="entry name" value="VWA"/>
    <property type="match status" value="1"/>
</dbReference>
<dbReference type="InterPro" id="IPR029151">
    <property type="entry name" value="Sensor-like_sf"/>
</dbReference>
<evidence type="ECO:0000313" key="5">
    <source>
        <dbReference type="Proteomes" id="UP000694844"/>
    </source>
</evidence>
<evidence type="ECO:0000256" key="3">
    <source>
        <dbReference type="SAM" id="SignalP"/>
    </source>
</evidence>
<dbReference type="GO" id="GO:0005891">
    <property type="term" value="C:voltage-gated calcium channel complex"/>
    <property type="evidence" value="ECO:0007669"/>
    <property type="project" value="TreeGrafter"/>
</dbReference>
<dbReference type="SUPFAM" id="SSF103190">
    <property type="entry name" value="Sensory domain-like"/>
    <property type="match status" value="1"/>
</dbReference>
<evidence type="ECO:0000259" key="4">
    <source>
        <dbReference type="PROSITE" id="PS50234"/>
    </source>
</evidence>
<dbReference type="PANTHER" id="PTHR10166">
    <property type="entry name" value="VOLTAGE-DEPENDENT CALCIUM CHANNEL SUBUNIT ALPHA-2/DELTA-RELATED"/>
    <property type="match status" value="1"/>
</dbReference>
<dbReference type="RefSeq" id="XP_022292591.1">
    <property type="nucleotide sequence ID" value="XM_022436883.1"/>
</dbReference>
<evidence type="ECO:0000256" key="1">
    <source>
        <dbReference type="SAM" id="MobiDB-lite"/>
    </source>
</evidence>
<proteinExistence type="predicted"/>
<feature type="transmembrane region" description="Helical" evidence="2">
    <location>
        <begin position="1042"/>
        <end position="1065"/>
    </location>
</feature>
<dbReference type="PANTHER" id="PTHR10166:SF66">
    <property type="entry name" value="VWFA AND CACHE DOMAIN-CONTAINING PROTEIN CG16868"/>
    <property type="match status" value="1"/>
</dbReference>
<dbReference type="InterPro" id="IPR036465">
    <property type="entry name" value="vWFA_dom_sf"/>
</dbReference>
<dbReference type="GeneID" id="111103542"/>
<dbReference type="InterPro" id="IPR051173">
    <property type="entry name" value="Ca_channel_alpha-2/delta"/>
</dbReference>
<keyword evidence="3" id="KW-0732">Signal</keyword>
<feature type="region of interest" description="Disordered" evidence="1">
    <location>
        <begin position="1087"/>
        <end position="1137"/>
    </location>
</feature>
<accession>A0A8B8ANG0</accession>
<evidence type="ECO:0000256" key="2">
    <source>
        <dbReference type="SAM" id="Phobius"/>
    </source>
</evidence>
<dbReference type="Proteomes" id="UP000694844">
    <property type="component" value="Chromosome 1"/>
</dbReference>
<keyword evidence="2" id="KW-0472">Membrane</keyword>
<dbReference type="GO" id="GO:0005245">
    <property type="term" value="F:voltage-gated calcium channel activity"/>
    <property type="evidence" value="ECO:0007669"/>
    <property type="project" value="TreeGrafter"/>
</dbReference>
<feature type="domain" description="VWFA" evidence="4">
    <location>
        <begin position="212"/>
        <end position="397"/>
    </location>
</feature>
<dbReference type="SUPFAM" id="SSF53300">
    <property type="entry name" value="vWA-like"/>
    <property type="match status" value="1"/>
</dbReference>
<evidence type="ECO:0000313" key="6">
    <source>
        <dbReference type="RefSeq" id="XP_022292591.1"/>
    </source>
</evidence>
<dbReference type="PROSITE" id="PS51257">
    <property type="entry name" value="PROKAR_LIPOPROTEIN"/>
    <property type="match status" value="1"/>
</dbReference>
<name>A0A8B8ANG0_CRAVI</name>
<dbReference type="Gene3D" id="3.30.450.20">
    <property type="entry name" value="PAS domain"/>
    <property type="match status" value="2"/>
</dbReference>
<gene>
    <name evidence="6" type="primary">LOC111103542</name>
</gene>
<dbReference type="Gene3D" id="3.40.50.410">
    <property type="entry name" value="von Willebrand factor, type A domain"/>
    <property type="match status" value="1"/>
</dbReference>
<dbReference type="SMART" id="SM00327">
    <property type="entry name" value="VWA"/>
    <property type="match status" value="1"/>
</dbReference>
<organism evidence="5 6">
    <name type="scientific">Crassostrea virginica</name>
    <name type="common">Eastern oyster</name>
    <dbReference type="NCBI Taxonomy" id="6565"/>
    <lineage>
        <taxon>Eukaryota</taxon>
        <taxon>Metazoa</taxon>
        <taxon>Spiralia</taxon>
        <taxon>Lophotrochozoa</taxon>
        <taxon>Mollusca</taxon>
        <taxon>Bivalvia</taxon>
        <taxon>Autobranchia</taxon>
        <taxon>Pteriomorphia</taxon>
        <taxon>Ostreida</taxon>
        <taxon>Ostreoidea</taxon>
        <taxon>Ostreidae</taxon>
        <taxon>Crassostrea</taxon>
    </lineage>
</organism>
<feature type="signal peptide" evidence="3">
    <location>
        <begin position="1"/>
        <end position="32"/>
    </location>
</feature>
<feature type="chain" id="PRO_5034040437" evidence="3">
    <location>
        <begin position="33"/>
        <end position="1137"/>
    </location>
</feature>
<sequence>MRMSSLCWVERVRTLVLVLLVLACGYIQRTQCQSISGDILANELDRVADAVGLSFIQNEYNKLRYQQTRTDGEKLVQEIADKISKRMNDVETALRSLKTAVEADQPTDAVPQDCCMDGVYQENVRFRANISLGMFCYRKPNYVNSDNFRYPSTAVLNAMGKNLVKKSIQFQYIARKSGLYINYPSTKLTDCETYDPRFRPFYVSTTTSTPRDVVVVLEISASMRGDKLFQARHAAITVMETLSVKDRFGFVAFNNEAQTLDGCYGEQLVPVTQTTQQSLRNFLVSRDATGGANYANAVRRAFQYFKSSTGGNNRDQILLFVSDGANDGGDPLEVIRDENQQLNNRVVIHTYGIGTGLATADRELLKSMAEQTLNNNSYGYVKAGKYEELTDLVSTSLREAMGTFYDDSSIPITDIPTYTMPYKDHFSNESIITGCLPIADNGRFDGVVCADVLLSELVAEILYLKQGEFSYAFVMDGEERTLVHPLIPDPRDVIAKEQDIINIYNFETSGDIHEVVESMKKGLKGTRNLDTMITETRGQTYLDGDRRQSIKAVYYWTPIVAPGSNLSVCLVMKINNSVSSITDQIQPSPGDFVYHRWDLDNWPAPFCRHFNRYATQASSTVKLTPDAFTESYLYTGIQETQVRVQQYKEYLSEERSINPGLKAAAVKSIRLTYPIEEFWKTTSRDEAPYVVWRYLMTEEGVARVYPGVRLTDDYDHKLRPWYHRTVAQKLLNVVSAPYEDSWGSGKVITLSRVILRGQTTEAVLGTDFSIYYFNQMLQDKYPICANKASYTCIVIDNSGFLVMHPYYIETTSPITAQVHITHLEGRLSNSLITHGIMYRQPCRYTESKKEQFTYRVSLPQSYYNGIVDSTEEYELRPVVGSNVFLILKKRKRSDVDPPCCSEQFSTSPNSIECGSRKCTCLCYKHVQFNACRNKYNSTDGIVPCKPQLPTLKTVSTPEQDKTRGLGTCFPSDCACRKTENECFRTSGCSWCKSDVKGNLVDGFCDLKEICPSQQCVNEECKAKCCGSECGIADQASGAGPGLYVGVGLGVVFVIIVVLLMVVFILRKRPTEKSDMYLNPISPENNFPHFGNSEGTTNPHYHLPEDDINDHYDFPNNPNHHLPELKASEENSNTSERV</sequence>
<keyword evidence="2" id="KW-1133">Transmembrane helix</keyword>
<keyword evidence="2" id="KW-0812">Transmembrane</keyword>